<dbReference type="AlphaFoldDB" id="S9ZMG9"/>
<dbReference type="Proteomes" id="UP000015455">
    <property type="component" value="Unassembled WGS sequence"/>
</dbReference>
<reference evidence="2 3" key="1">
    <citation type="submission" date="2013-06" db="EMBL/GenBank/DDBJ databases">
        <title>Draft genome sequence of Thauera terpenica.</title>
        <authorList>
            <person name="Liu B."/>
            <person name="Frostegard A.H."/>
            <person name="Shapleigh J.P."/>
        </authorList>
    </citation>
    <scope>NUCLEOTIDE SEQUENCE [LARGE SCALE GENOMIC DNA]</scope>
    <source>
        <strain evidence="2 3">58Eu</strain>
    </source>
</reference>
<comment type="caution">
    <text evidence="2">The sequence shown here is derived from an EMBL/GenBank/DDBJ whole genome shotgun (WGS) entry which is preliminary data.</text>
</comment>
<dbReference type="InterPro" id="IPR010621">
    <property type="entry name" value="DUF1214"/>
</dbReference>
<dbReference type="PATRIC" id="fig|1348657.5.peg.2648"/>
<dbReference type="Pfam" id="PF06742">
    <property type="entry name" value="DUF1214"/>
    <property type="match status" value="2"/>
</dbReference>
<evidence type="ECO:0000259" key="1">
    <source>
        <dbReference type="Pfam" id="PF06742"/>
    </source>
</evidence>
<sequence length="390" mass="43427">MLKEMMMTAKSPQGALDIEDGLVSGRLWDEYCDAIKRVGRHLLRPEAPRDAFNQAEGVRYLTRMVRAGLELMVEAGTPEFPRFSDPAGGFIKIGGDNPDNLYLSTPISGELEYRIHGQRGDAPTINFATKNGGYQKPGAKMLGTGFLDGRELEVDEGGNFEILVSARRPPSGNWLPMEPDSNLLLIRQTFHDRRSEHAAQLHIERLGSTDAPPALDPQAFVGQLMAAARYTENTVKLFTDWAAHFKREHHNTLPLGEQSMFQAAGGDPNITYYHGYWELADDEAMVIEASLPPCEFWNFQVDNFWMESLDYHCQRIHLNCHGARLNPDGSVTIVVAHRDPGHPNWLTTAGHALGTSLFRLIGAQDRPAQIKVRIVNFDTLTGGREHGSQA</sequence>
<proteinExistence type="predicted"/>
<organism evidence="2 3">
    <name type="scientific">Thauera terpenica 58Eu</name>
    <dbReference type="NCBI Taxonomy" id="1348657"/>
    <lineage>
        <taxon>Bacteria</taxon>
        <taxon>Pseudomonadati</taxon>
        <taxon>Pseudomonadota</taxon>
        <taxon>Betaproteobacteria</taxon>
        <taxon>Rhodocyclales</taxon>
        <taxon>Zoogloeaceae</taxon>
        <taxon>Thauera</taxon>
    </lineage>
</organism>
<dbReference type="eggNOG" id="COG5361">
    <property type="taxonomic scope" value="Bacteria"/>
</dbReference>
<evidence type="ECO:0000313" key="2">
    <source>
        <dbReference type="EMBL" id="EPZ14707.1"/>
    </source>
</evidence>
<dbReference type="EMBL" id="ATJV01000070">
    <property type="protein sequence ID" value="EPZ14707.1"/>
    <property type="molecule type" value="Genomic_DNA"/>
</dbReference>
<feature type="domain" description="DUF1214" evidence="1">
    <location>
        <begin position="287"/>
        <end position="363"/>
    </location>
</feature>
<dbReference type="SUPFAM" id="SSF160935">
    <property type="entry name" value="VPA0735-like"/>
    <property type="match status" value="1"/>
</dbReference>
<accession>S9ZMG9</accession>
<protein>
    <recommendedName>
        <fullName evidence="1">DUF1214 domain-containing protein</fullName>
    </recommendedName>
</protein>
<name>S9ZMG9_9RHOO</name>
<dbReference type="STRING" id="1348657.M622_04455"/>
<feature type="domain" description="DUF1214" evidence="1">
    <location>
        <begin position="149"/>
        <end position="185"/>
    </location>
</feature>
<evidence type="ECO:0000313" key="3">
    <source>
        <dbReference type="Proteomes" id="UP000015455"/>
    </source>
</evidence>
<keyword evidence="3" id="KW-1185">Reference proteome</keyword>
<gene>
    <name evidence="2" type="ORF">M622_04455</name>
</gene>